<evidence type="ECO:0000256" key="3">
    <source>
        <dbReference type="ARBA" id="ARBA00022490"/>
    </source>
</evidence>
<evidence type="ECO:0000256" key="2">
    <source>
        <dbReference type="ARBA" id="ARBA00007251"/>
    </source>
</evidence>
<dbReference type="InterPro" id="IPR051855">
    <property type="entry name" value="eIF2B_beta_subunit"/>
</dbReference>
<dbReference type="Proteomes" id="UP000812966">
    <property type="component" value="Unassembled WGS sequence"/>
</dbReference>
<dbReference type="InterPro" id="IPR037171">
    <property type="entry name" value="NagB/RpiA_transferase-like"/>
</dbReference>
<comment type="caution">
    <text evidence="11">The sequence shown here is derived from an EMBL/GenBank/DDBJ whole genome shotgun (WGS) entry which is preliminary data.</text>
</comment>
<dbReference type="GO" id="GO:0005085">
    <property type="term" value="F:guanyl-nucleotide exchange factor activity"/>
    <property type="evidence" value="ECO:0007669"/>
    <property type="project" value="TreeGrafter"/>
</dbReference>
<dbReference type="GO" id="GO:0003743">
    <property type="term" value="F:translation initiation factor activity"/>
    <property type="evidence" value="ECO:0007669"/>
    <property type="project" value="UniProtKB-KW"/>
</dbReference>
<evidence type="ECO:0000313" key="12">
    <source>
        <dbReference type="Proteomes" id="UP000812966"/>
    </source>
</evidence>
<keyword evidence="4" id="KW-0396">Initiation factor</keyword>
<keyword evidence="12" id="KW-1185">Reference proteome</keyword>
<dbReference type="GO" id="GO:0005851">
    <property type="term" value="C:eukaryotic translation initiation factor 2B complex"/>
    <property type="evidence" value="ECO:0007669"/>
    <property type="project" value="TreeGrafter"/>
</dbReference>
<keyword evidence="5" id="KW-0648">Protein biosynthesis</keyword>
<name>A0A8K0JJ85_9TREE</name>
<gene>
    <name evidence="11" type="ORF">FFLO_04175</name>
</gene>
<dbReference type="FunFam" id="3.40.50.10470:FF:000008">
    <property type="entry name" value="Translation initiation factor 2B, beta subunit"/>
    <property type="match status" value="1"/>
</dbReference>
<feature type="region of interest" description="Disordered" evidence="10">
    <location>
        <begin position="119"/>
        <end position="187"/>
    </location>
</feature>
<evidence type="ECO:0000256" key="4">
    <source>
        <dbReference type="ARBA" id="ARBA00022540"/>
    </source>
</evidence>
<sequence length="521" mass="56925">MVRSSQQATSSIWTDTTPCEIAQSINQNIDQLVVRLQRRDLISSRQTALETAQLLYRFVGSARYNSIEQLLEQIKAVGKRLIAANPKELAVGNIVRKVLRLIREEYRAACLSQLEQEGQDLRSGSNAEGHSVPGTPMPPTPGIHVPASHWLSDNSNKSPFFTNEATGSPSSYTNSTGYASPPQARPVPTQLSTFVQMRHTRAQLERAGSTTNLFGLETTVMTPGPMMDSLFSPVPQNETSGSYQPHRNSFPGLSALGDSLPNARQETPPQSPRQPRSAISGMTAKQNARLREQKAMQMKPVLVDAIREVVDEIETTHETCAKGAKEHIHSSEIILTIGYSKTVEAFLKSAWKDRNFTVICAESSPSRLGTTMAKALAKHNIPTVLVPDSSIYALMPRVTKVILGAHSVLANGGLFAIGGSLLAAVAARAQSTPVVVVAGQYKFAPTWNLYNDPAALDFGDPSEVLSFEEGEFLDKVDVANPFYDYIKPELISLFITNEGDHSPAYIYKLVNEAYDEADVEL</sequence>
<evidence type="ECO:0000256" key="5">
    <source>
        <dbReference type="ARBA" id="ARBA00022917"/>
    </source>
</evidence>
<comment type="similarity">
    <text evidence="2 9">Belongs to the eIF-2B alpha/beta/delta subunits family.</text>
</comment>
<evidence type="ECO:0000256" key="6">
    <source>
        <dbReference type="ARBA" id="ARBA00044122"/>
    </source>
</evidence>
<evidence type="ECO:0000256" key="8">
    <source>
        <dbReference type="ARBA" id="ARBA00046432"/>
    </source>
</evidence>
<protein>
    <recommendedName>
        <fullName evidence="6">Translation initiation factor eIF2B subunit beta</fullName>
    </recommendedName>
    <alternativeName>
        <fullName evidence="7">eIF2B GDP-GTP exchange factor subunit beta</fullName>
    </alternativeName>
</protein>
<evidence type="ECO:0000313" key="11">
    <source>
        <dbReference type="EMBL" id="KAG7531665.1"/>
    </source>
</evidence>
<evidence type="ECO:0000256" key="9">
    <source>
        <dbReference type="RuleBase" id="RU003814"/>
    </source>
</evidence>
<accession>A0A8K0JJ85</accession>
<feature type="region of interest" description="Disordered" evidence="10">
    <location>
        <begin position="236"/>
        <end position="281"/>
    </location>
</feature>
<dbReference type="AlphaFoldDB" id="A0A8K0JJ85"/>
<feature type="compositionally biased region" description="Polar residues" evidence="10">
    <location>
        <begin position="236"/>
        <end position="247"/>
    </location>
</feature>
<feature type="compositionally biased region" description="Polar residues" evidence="10">
    <location>
        <begin position="151"/>
        <end position="178"/>
    </location>
</feature>
<comment type="subcellular location">
    <subcellularLocation>
        <location evidence="1">Cytoplasm</location>
        <location evidence="1">Cytosol</location>
    </subcellularLocation>
</comment>
<dbReference type="SUPFAM" id="SSF100950">
    <property type="entry name" value="NagB/RpiA/CoA transferase-like"/>
    <property type="match status" value="1"/>
</dbReference>
<organism evidence="11 12">
    <name type="scientific">Filobasidium floriforme</name>
    <dbReference type="NCBI Taxonomy" id="5210"/>
    <lineage>
        <taxon>Eukaryota</taxon>
        <taxon>Fungi</taxon>
        <taxon>Dikarya</taxon>
        <taxon>Basidiomycota</taxon>
        <taxon>Agaricomycotina</taxon>
        <taxon>Tremellomycetes</taxon>
        <taxon>Filobasidiales</taxon>
        <taxon>Filobasidiaceae</taxon>
        <taxon>Filobasidium</taxon>
    </lineage>
</organism>
<evidence type="ECO:0000256" key="10">
    <source>
        <dbReference type="SAM" id="MobiDB-lite"/>
    </source>
</evidence>
<comment type="subunit">
    <text evidence="8">Component of the translation initiation factor 2B (eIF2B) complex which is a heterodecamer of two sets of five different subunits: alpha, beta, gamma, delta and epsilon. Subunits alpha, beta and delta comprise a regulatory subcomplex and subunits epsilon and gamma comprise a catalytic subcomplex. Within the complex, the hexameric regulatory complex resides at the center, with the two heterodimeric catalytic subcomplexes bound on opposite sides.</text>
</comment>
<evidence type="ECO:0000256" key="1">
    <source>
        <dbReference type="ARBA" id="ARBA00004514"/>
    </source>
</evidence>
<keyword evidence="3" id="KW-0963">Cytoplasm</keyword>
<dbReference type="InterPro" id="IPR000649">
    <property type="entry name" value="IF-2B-related"/>
</dbReference>
<dbReference type="PANTHER" id="PTHR45859">
    <property type="entry name" value="TRANSLATION INITIATION FACTOR EIF-2B SUBUNIT BETA"/>
    <property type="match status" value="1"/>
</dbReference>
<dbReference type="EMBL" id="JABELV010000085">
    <property type="protein sequence ID" value="KAG7531665.1"/>
    <property type="molecule type" value="Genomic_DNA"/>
</dbReference>
<dbReference type="Gene3D" id="3.40.50.10470">
    <property type="entry name" value="Translation initiation factor eif-2b, domain 2"/>
    <property type="match status" value="1"/>
</dbReference>
<dbReference type="PANTHER" id="PTHR45859:SF1">
    <property type="entry name" value="TRANSLATION INITIATION FACTOR EIF-2B SUBUNIT BETA"/>
    <property type="match status" value="1"/>
</dbReference>
<dbReference type="InterPro" id="IPR042529">
    <property type="entry name" value="IF_2B-like_C"/>
</dbReference>
<dbReference type="Pfam" id="PF01008">
    <property type="entry name" value="IF-2B"/>
    <property type="match status" value="1"/>
</dbReference>
<proteinExistence type="inferred from homology"/>
<reference evidence="11" key="1">
    <citation type="submission" date="2020-04" db="EMBL/GenBank/DDBJ databases">
        <title>Analysis of mating type loci in Filobasidium floriforme.</title>
        <authorList>
            <person name="Nowrousian M."/>
        </authorList>
    </citation>
    <scope>NUCLEOTIDE SEQUENCE</scope>
    <source>
        <strain evidence="11">CBS 6242</strain>
    </source>
</reference>
<dbReference type="GO" id="GO:0005829">
    <property type="term" value="C:cytosol"/>
    <property type="evidence" value="ECO:0007669"/>
    <property type="project" value="UniProtKB-SubCell"/>
</dbReference>
<evidence type="ECO:0000256" key="7">
    <source>
        <dbReference type="ARBA" id="ARBA00044228"/>
    </source>
</evidence>